<dbReference type="PANTHER" id="PTHR43464">
    <property type="entry name" value="METHYLTRANSFERASE"/>
    <property type="match status" value="1"/>
</dbReference>
<reference evidence="5 6" key="1">
    <citation type="submission" date="2019-08" db="EMBL/GenBank/DDBJ databases">
        <title>Draft genome for granaticin producer strain Streptomyces parvus C05.</title>
        <authorList>
            <person name="Gonzalez-Pimentel J.L."/>
        </authorList>
    </citation>
    <scope>NUCLEOTIDE SEQUENCE [LARGE SCALE GENOMIC DNA]</scope>
    <source>
        <strain evidence="5 6">C05</strain>
    </source>
</reference>
<keyword evidence="3" id="KW-0949">S-adenosyl-L-methionine</keyword>
<proteinExistence type="predicted"/>
<dbReference type="EMBL" id="VSZQ01000075">
    <property type="protein sequence ID" value="TYR63624.1"/>
    <property type="molecule type" value="Genomic_DNA"/>
</dbReference>
<dbReference type="SUPFAM" id="SSF53335">
    <property type="entry name" value="S-adenosyl-L-methionine-dependent methyltransferases"/>
    <property type="match status" value="1"/>
</dbReference>
<keyword evidence="1 5" id="KW-0489">Methyltransferase</keyword>
<sequence>MSTQQYDKIGEAFEGFKALPLTHYAEVPSFLALVGDVRGRSVLDLASGTGFYSREFKRRGATEVLGIDISGEMVAAAREMERSEPLGVRYEIGDIAELPLLDSTFDVALAVQLLNYAEDIQAMERMCRNVHRNLTPGGEFFILGQNPDYRFDGPSLKKYGFLCEATGETGGTGPRVRVTALLDPPIRIEANCPRRDVYETCLWAAGFSDLTWVPLKISEAGRHAFDSEFWADHDANPPLEMLRCRA</sequence>
<dbReference type="Gene3D" id="3.40.50.150">
    <property type="entry name" value="Vaccinia Virus protein VP39"/>
    <property type="match status" value="1"/>
</dbReference>
<keyword evidence="2 5" id="KW-0808">Transferase</keyword>
<dbReference type="Proteomes" id="UP000323242">
    <property type="component" value="Unassembled WGS sequence"/>
</dbReference>
<evidence type="ECO:0000259" key="4">
    <source>
        <dbReference type="Pfam" id="PF13649"/>
    </source>
</evidence>
<accession>A0A5D4JFP5</accession>
<evidence type="ECO:0000256" key="2">
    <source>
        <dbReference type="ARBA" id="ARBA00022679"/>
    </source>
</evidence>
<dbReference type="GO" id="GO:0032259">
    <property type="term" value="P:methylation"/>
    <property type="evidence" value="ECO:0007669"/>
    <property type="project" value="UniProtKB-KW"/>
</dbReference>
<dbReference type="CDD" id="cd02440">
    <property type="entry name" value="AdoMet_MTases"/>
    <property type="match status" value="1"/>
</dbReference>
<evidence type="ECO:0000313" key="5">
    <source>
        <dbReference type="EMBL" id="TYR63624.1"/>
    </source>
</evidence>
<name>A0A5D4JFP5_9ACTN</name>
<evidence type="ECO:0000256" key="3">
    <source>
        <dbReference type="ARBA" id="ARBA00022691"/>
    </source>
</evidence>
<feature type="domain" description="Methyltransferase" evidence="4">
    <location>
        <begin position="42"/>
        <end position="138"/>
    </location>
</feature>
<dbReference type="Pfam" id="PF13649">
    <property type="entry name" value="Methyltransf_25"/>
    <property type="match status" value="1"/>
</dbReference>
<evidence type="ECO:0000313" key="6">
    <source>
        <dbReference type="Proteomes" id="UP000323242"/>
    </source>
</evidence>
<protein>
    <submittedName>
        <fullName evidence="5">Class I SAM-dependent methyltransferase</fullName>
    </submittedName>
</protein>
<gene>
    <name evidence="5" type="ORF">FY004_15795</name>
</gene>
<comment type="caution">
    <text evidence="5">The sequence shown here is derived from an EMBL/GenBank/DDBJ whole genome shotgun (WGS) entry which is preliminary data.</text>
</comment>
<dbReference type="InterPro" id="IPR041698">
    <property type="entry name" value="Methyltransf_25"/>
</dbReference>
<evidence type="ECO:0000256" key="1">
    <source>
        <dbReference type="ARBA" id="ARBA00022603"/>
    </source>
</evidence>
<keyword evidence="6" id="KW-1185">Reference proteome</keyword>
<dbReference type="InterPro" id="IPR029063">
    <property type="entry name" value="SAM-dependent_MTases_sf"/>
</dbReference>
<organism evidence="5 6">
    <name type="scientific">Streptomyces parvus</name>
    <dbReference type="NCBI Taxonomy" id="66428"/>
    <lineage>
        <taxon>Bacteria</taxon>
        <taxon>Bacillati</taxon>
        <taxon>Actinomycetota</taxon>
        <taxon>Actinomycetes</taxon>
        <taxon>Kitasatosporales</taxon>
        <taxon>Streptomycetaceae</taxon>
        <taxon>Streptomyces</taxon>
    </lineage>
</organism>
<dbReference type="AlphaFoldDB" id="A0A5D4JFP5"/>
<dbReference type="PANTHER" id="PTHR43464:SF19">
    <property type="entry name" value="UBIQUINONE BIOSYNTHESIS O-METHYLTRANSFERASE, MITOCHONDRIAL"/>
    <property type="match status" value="1"/>
</dbReference>
<dbReference type="GO" id="GO:0008168">
    <property type="term" value="F:methyltransferase activity"/>
    <property type="evidence" value="ECO:0007669"/>
    <property type="project" value="UniProtKB-KW"/>
</dbReference>
<dbReference type="RefSeq" id="WP_148902894.1">
    <property type="nucleotide sequence ID" value="NZ_VSZQ01000075.1"/>
</dbReference>